<name>A0A1G2DEX5_9BACT</name>
<evidence type="ECO:0000313" key="2">
    <source>
        <dbReference type="Proteomes" id="UP000178636"/>
    </source>
</evidence>
<organism evidence="1 2">
    <name type="scientific">Candidatus Lloydbacteria bacterium RIFCSPHIGHO2_02_FULL_54_17</name>
    <dbReference type="NCBI Taxonomy" id="1798664"/>
    <lineage>
        <taxon>Bacteria</taxon>
        <taxon>Candidatus Lloydiibacteriota</taxon>
    </lineage>
</organism>
<proteinExistence type="predicted"/>
<protein>
    <submittedName>
        <fullName evidence="1">Uncharacterized protein</fullName>
    </submittedName>
</protein>
<dbReference type="AlphaFoldDB" id="A0A1G2DEX5"/>
<dbReference type="Proteomes" id="UP000178636">
    <property type="component" value="Unassembled WGS sequence"/>
</dbReference>
<gene>
    <name evidence="1" type="ORF">A3C93_05365</name>
</gene>
<sequence>MRLWERVKKPKFYLKGLATYLPDSLGKYLPQHQPQFRGAGIRKDENVREAAAGLYTSWMRTMIVLHQQGGVTYKNVAEIGPGDSLGVGLAALLSGANSFLALDAVPTAYNLNNEEIFEELVSLFKKRAPLLSQEQCPKQRPHLKSYNFPTDILTDEKLKVFLADDRLEKIRIAIRAKGGREKNNSGQISIDYSVPWDTDASLFEYRNSVDLIISSAALEHVDDVVRTYYAANELLRDGGVIASSIDFKCHDTAGLRNGHFAYSDLEWKVVRGRSVFFINRWPHEWHIKEMKKYFTILHDDVYHHPRQNLQLERKDLAPRFSGISDEELAIAEAFIIGKKHASSNTSP</sequence>
<accession>A0A1G2DEX5</accession>
<dbReference type="SUPFAM" id="SSF53335">
    <property type="entry name" value="S-adenosyl-L-methionine-dependent methyltransferases"/>
    <property type="match status" value="1"/>
</dbReference>
<evidence type="ECO:0000313" key="1">
    <source>
        <dbReference type="EMBL" id="OGZ11338.1"/>
    </source>
</evidence>
<dbReference type="STRING" id="1798664.A3C93_05365"/>
<comment type="caution">
    <text evidence="1">The sequence shown here is derived from an EMBL/GenBank/DDBJ whole genome shotgun (WGS) entry which is preliminary data.</text>
</comment>
<reference evidence="1 2" key="1">
    <citation type="journal article" date="2016" name="Nat. Commun.">
        <title>Thousands of microbial genomes shed light on interconnected biogeochemical processes in an aquifer system.</title>
        <authorList>
            <person name="Anantharaman K."/>
            <person name="Brown C.T."/>
            <person name="Hug L.A."/>
            <person name="Sharon I."/>
            <person name="Castelle C.J."/>
            <person name="Probst A.J."/>
            <person name="Thomas B.C."/>
            <person name="Singh A."/>
            <person name="Wilkins M.J."/>
            <person name="Karaoz U."/>
            <person name="Brodie E.L."/>
            <person name="Williams K.H."/>
            <person name="Hubbard S.S."/>
            <person name="Banfield J.F."/>
        </authorList>
    </citation>
    <scope>NUCLEOTIDE SEQUENCE [LARGE SCALE GENOMIC DNA]</scope>
</reference>
<dbReference type="InterPro" id="IPR029063">
    <property type="entry name" value="SAM-dependent_MTases_sf"/>
</dbReference>
<dbReference type="Gene3D" id="3.40.50.150">
    <property type="entry name" value="Vaccinia Virus protein VP39"/>
    <property type="match status" value="1"/>
</dbReference>
<dbReference type="EMBL" id="MHLO01000035">
    <property type="protein sequence ID" value="OGZ11338.1"/>
    <property type="molecule type" value="Genomic_DNA"/>
</dbReference>